<feature type="transmembrane region" description="Helical" evidence="1">
    <location>
        <begin position="42"/>
        <end position="59"/>
    </location>
</feature>
<gene>
    <name evidence="2" type="ORF">UY19_C0018G0022</name>
</gene>
<comment type="caution">
    <text evidence="2">The sequence shown here is derived from an EMBL/GenBank/DDBJ whole genome shotgun (WGS) entry which is preliminary data.</text>
</comment>
<accession>A0A0G1U527</accession>
<evidence type="ECO:0000313" key="2">
    <source>
        <dbReference type="EMBL" id="KKU89177.1"/>
    </source>
</evidence>
<keyword evidence="1" id="KW-0472">Membrane</keyword>
<dbReference type="InterPro" id="IPR037185">
    <property type="entry name" value="EmrE-like"/>
</dbReference>
<keyword evidence="1" id="KW-1133">Transmembrane helix</keyword>
<dbReference type="AlphaFoldDB" id="A0A0G1U527"/>
<proteinExistence type="predicted"/>
<dbReference type="Gene3D" id="1.10.3730.20">
    <property type="match status" value="1"/>
</dbReference>
<keyword evidence="1" id="KW-0812">Transmembrane</keyword>
<name>A0A0G1U527_9BACT</name>
<reference evidence="2 3" key="1">
    <citation type="journal article" date="2015" name="Nature">
        <title>rRNA introns, odd ribosomes, and small enigmatic genomes across a large radiation of phyla.</title>
        <authorList>
            <person name="Brown C.T."/>
            <person name="Hug L.A."/>
            <person name="Thomas B.C."/>
            <person name="Sharon I."/>
            <person name="Castelle C.J."/>
            <person name="Singh A."/>
            <person name="Wilkins M.J."/>
            <person name="Williams K.H."/>
            <person name="Banfield J.F."/>
        </authorList>
    </citation>
    <scope>NUCLEOTIDE SEQUENCE [LARGE SCALE GENOMIC DNA]</scope>
</reference>
<dbReference type="SUPFAM" id="SSF103481">
    <property type="entry name" value="Multidrug resistance efflux transporter EmrE"/>
    <property type="match status" value="1"/>
</dbReference>
<evidence type="ECO:0000313" key="3">
    <source>
        <dbReference type="Proteomes" id="UP000033882"/>
    </source>
</evidence>
<dbReference type="EMBL" id="LCPB01000018">
    <property type="protein sequence ID" value="KKU89177.1"/>
    <property type="molecule type" value="Genomic_DNA"/>
</dbReference>
<protein>
    <submittedName>
        <fullName evidence="2">Uncharacterized protein</fullName>
    </submittedName>
</protein>
<dbReference type="Proteomes" id="UP000033882">
    <property type="component" value="Unassembled WGS sequence"/>
</dbReference>
<feature type="transmembrane region" description="Helical" evidence="1">
    <location>
        <begin position="95"/>
        <end position="114"/>
    </location>
</feature>
<sequence>MQIYIALLSKLPVFVLILLASTSVIAGDYFAKTWSIDQRPVWGMLALLGYFGSGFFYLPTLLREGLVITSVLWSLVSIIGFLIIGLVIFKESLDTLQMVGVGFGVVALIILAFASH</sequence>
<organism evidence="2 3">
    <name type="scientific">Candidatus Wolfebacteria bacterium GW2011_GWA2_47_9b</name>
    <dbReference type="NCBI Taxonomy" id="1619005"/>
    <lineage>
        <taxon>Bacteria</taxon>
        <taxon>Candidatus Wolfeibacteriota</taxon>
    </lineage>
</organism>
<evidence type="ECO:0000256" key="1">
    <source>
        <dbReference type="SAM" id="Phobius"/>
    </source>
</evidence>
<feature type="transmembrane region" description="Helical" evidence="1">
    <location>
        <begin position="66"/>
        <end position="89"/>
    </location>
</feature>